<name>A0A433SUW8_ELYCH</name>
<feature type="compositionally biased region" description="Low complexity" evidence="1">
    <location>
        <begin position="487"/>
        <end position="503"/>
    </location>
</feature>
<comment type="caution">
    <text evidence="3">The sequence shown here is derived from an EMBL/GenBank/DDBJ whole genome shotgun (WGS) entry which is preliminary data.</text>
</comment>
<keyword evidence="4" id="KW-1185">Reference proteome</keyword>
<protein>
    <submittedName>
        <fullName evidence="3">Uncharacterized protein</fullName>
    </submittedName>
</protein>
<feature type="compositionally biased region" description="Low complexity" evidence="1">
    <location>
        <begin position="318"/>
        <end position="331"/>
    </location>
</feature>
<evidence type="ECO:0000256" key="1">
    <source>
        <dbReference type="SAM" id="MobiDB-lite"/>
    </source>
</evidence>
<gene>
    <name evidence="3" type="ORF">EGW08_019194</name>
</gene>
<keyword evidence="2" id="KW-0472">Membrane</keyword>
<evidence type="ECO:0000313" key="4">
    <source>
        <dbReference type="Proteomes" id="UP000271974"/>
    </source>
</evidence>
<dbReference type="OrthoDB" id="10663251at2759"/>
<feature type="transmembrane region" description="Helical" evidence="2">
    <location>
        <begin position="370"/>
        <end position="390"/>
    </location>
</feature>
<reference evidence="3 4" key="1">
    <citation type="submission" date="2019-01" db="EMBL/GenBank/DDBJ databases">
        <title>A draft genome assembly of the solar-powered sea slug Elysia chlorotica.</title>
        <authorList>
            <person name="Cai H."/>
            <person name="Li Q."/>
            <person name="Fang X."/>
            <person name="Li J."/>
            <person name="Curtis N.E."/>
            <person name="Altenburger A."/>
            <person name="Shibata T."/>
            <person name="Feng M."/>
            <person name="Maeda T."/>
            <person name="Schwartz J.A."/>
            <person name="Shigenobu S."/>
            <person name="Lundholm N."/>
            <person name="Nishiyama T."/>
            <person name="Yang H."/>
            <person name="Hasebe M."/>
            <person name="Li S."/>
            <person name="Pierce S.K."/>
            <person name="Wang J."/>
        </authorList>
    </citation>
    <scope>NUCLEOTIDE SEQUENCE [LARGE SCALE GENOMIC DNA]</scope>
    <source>
        <strain evidence="3">EC2010</strain>
        <tissue evidence="3">Whole organism of an adult</tissue>
    </source>
</reference>
<evidence type="ECO:0000256" key="2">
    <source>
        <dbReference type="SAM" id="Phobius"/>
    </source>
</evidence>
<dbReference type="AlphaFoldDB" id="A0A433SUW8"/>
<dbReference type="EMBL" id="RQTK01000982">
    <property type="protein sequence ID" value="RUS73056.1"/>
    <property type="molecule type" value="Genomic_DNA"/>
</dbReference>
<keyword evidence="2" id="KW-0812">Transmembrane</keyword>
<sequence length="610" mass="63989">MADVTADVDLRSDDIPVPATQGKTIRPSRAVETCSHSKSYMDLSPTSNVSRKELNFTASDDALAEGKISARTRVDGRVYPSPPLCEKCAGQCLLLPSMSSLCNDSKSCSELTSSPSALRGSNCAGHTCSCEGNIASRNSGHDCCCTNQSDCSKQADNHQAASAKICGNVESLSACNASCFCGHSEWRGDENQCGSCCSFPSESLLSPSNITSGAFCRDGLSPKVTADFTSDSGISRNLSRSESWKWIGRGITSSPLQKVKVNWRCLLMLALLLPCVLSREAPIRESTTESEVGGSSYTYSVMGADIPNTTVDATVVHSSQGSGQTSSSQNSAPLSPGCEGAACSKPAALGDEDEGDDGDKSIHVERIKMMLIPIVTVAAAAVILVSTYYICRYKKCLCCQRQLDKCNSICDQCMRGDFGSSGAAGVVIDEDGEMDTLEGGGSITPTPGGGGAVDISHIRLAAPPRPKKIGRSTAKSHSAMYIFRQPSHSGSVSSSRGRLSKSLQHVESTSSSQRKAVRGSRGSLQSTALSIRPASRSDSIHRLLGGAPRTPATASHSTSFNEGASKGQSGNKGQASVGNSRQSSMRSLPGSVYGDGQEVPKGFMAPMRPY</sequence>
<feature type="compositionally biased region" description="Polar residues" evidence="1">
    <location>
        <begin position="505"/>
        <end position="514"/>
    </location>
</feature>
<feature type="region of interest" description="Disordered" evidence="1">
    <location>
        <begin position="316"/>
        <end position="339"/>
    </location>
</feature>
<dbReference type="Proteomes" id="UP000271974">
    <property type="component" value="Unassembled WGS sequence"/>
</dbReference>
<feature type="region of interest" description="Disordered" evidence="1">
    <location>
        <begin position="483"/>
        <end position="610"/>
    </location>
</feature>
<feature type="compositionally biased region" description="Polar residues" evidence="1">
    <location>
        <begin position="552"/>
        <end position="586"/>
    </location>
</feature>
<feature type="region of interest" description="Disordered" evidence="1">
    <location>
        <begin position="1"/>
        <end position="21"/>
    </location>
</feature>
<organism evidence="3 4">
    <name type="scientific">Elysia chlorotica</name>
    <name type="common">Eastern emerald elysia</name>
    <name type="synonym">Sea slug</name>
    <dbReference type="NCBI Taxonomy" id="188477"/>
    <lineage>
        <taxon>Eukaryota</taxon>
        <taxon>Metazoa</taxon>
        <taxon>Spiralia</taxon>
        <taxon>Lophotrochozoa</taxon>
        <taxon>Mollusca</taxon>
        <taxon>Gastropoda</taxon>
        <taxon>Heterobranchia</taxon>
        <taxon>Euthyneura</taxon>
        <taxon>Panpulmonata</taxon>
        <taxon>Sacoglossa</taxon>
        <taxon>Placobranchoidea</taxon>
        <taxon>Plakobranchidae</taxon>
        <taxon>Elysia</taxon>
    </lineage>
</organism>
<accession>A0A433SUW8</accession>
<keyword evidence="2" id="KW-1133">Transmembrane helix</keyword>
<evidence type="ECO:0000313" key="3">
    <source>
        <dbReference type="EMBL" id="RUS73056.1"/>
    </source>
</evidence>
<proteinExistence type="predicted"/>